<dbReference type="GO" id="GO:0036498">
    <property type="term" value="P:IRE1-mediated unfolded protein response"/>
    <property type="evidence" value="ECO:0007669"/>
    <property type="project" value="TreeGrafter"/>
</dbReference>
<evidence type="ECO:0000256" key="15">
    <source>
        <dbReference type="ARBA" id="ARBA00023136"/>
    </source>
</evidence>
<dbReference type="Gene3D" id="2.130.10.10">
    <property type="entry name" value="YVTN repeat-like/Quinoprotein amine dehydrogenase"/>
    <property type="match status" value="1"/>
</dbReference>
<dbReference type="SMART" id="SM00580">
    <property type="entry name" value="PUG"/>
    <property type="match status" value="1"/>
</dbReference>
<dbReference type="SMART" id="SM00220">
    <property type="entry name" value="S_TKc"/>
    <property type="match status" value="1"/>
</dbReference>
<keyword evidence="18" id="KW-0511">Multifunctional enzyme</keyword>
<evidence type="ECO:0000256" key="12">
    <source>
        <dbReference type="ARBA" id="ARBA00022840"/>
    </source>
</evidence>
<dbReference type="Gene3D" id="3.30.200.20">
    <property type="entry name" value="Phosphorylase Kinase, domain 1"/>
    <property type="match status" value="1"/>
</dbReference>
<dbReference type="CDD" id="cd10422">
    <property type="entry name" value="RNase_Ire1"/>
    <property type="match status" value="1"/>
</dbReference>
<comment type="cofactor">
    <cofactor evidence="1">
        <name>Mg(2+)</name>
        <dbReference type="ChEBI" id="CHEBI:18420"/>
    </cofactor>
</comment>
<evidence type="ECO:0000256" key="13">
    <source>
        <dbReference type="ARBA" id="ARBA00022842"/>
    </source>
</evidence>
<evidence type="ECO:0000259" key="24">
    <source>
        <dbReference type="PROSITE" id="PS50011"/>
    </source>
</evidence>
<evidence type="ECO:0000256" key="7">
    <source>
        <dbReference type="ARBA" id="ARBA00022723"/>
    </source>
</evidence>
<feature type="compositionally biased region" description="Basic and acidic residues" evidence="21">
    <location>
        <begin position="649"/>
        <end position="661"/>
    </location>
</feature>
<evidence type="ECO:0000256" key="23">
    <source>
        <dbReference type="SAM" id="SignalP"/>
    </source>
</evidence>
<feature type="region of interest" description="Disordered" evidence="21">
    <location>
        <begin position="43"/>
        <end position="63"/>
    </location>
</feature>
<evidence type="ECO:0000256" key="11">
    <source>
        <dbReference type="ARBA" id="ARBA00022801"/>
    </source>
</evidence>
<feature type="transmembrane region" description="Helical" evidence="22">
    <location>
        <begin position="528"/>
        <end position="551"/>
    </location>
</feature>
<feature type="signal peptide" evidence="23">
    <location>
        <begin position="1"/>
        <end position="27"/>
    </location>
</feature>
<reference evidence="26 27" key="1">
    <citation type="submission" date="2024-01" db="EMBL/GenBank/DDBJ databases">
        <title>Comparative genomics of Cryptococcus and Kwoniella reveals pathogenesis evolution and contrasting modes of karyotype evolution via chromosome fusion or intercentromeric recombination.</title>
        <authorList>
            <person name="Coelho M.A."/>
            <person name="David-Palma M."/>
            <person name="Shea T."/>
            <person name="Bowers K."/>
            <person name="McGinley-Smith S."/>
            <person name="Mohammad A.W."/>
            <person name="Gnirke A."/>
            <person name="Yurkov A.M."/>
            <person name="Nowrousian M."/>
            <person name="Sun S."/>
            <person name="Cuomo C.A."/>
            <person name="Heitman J."/>
        </authorList>
    </citation>
    <scope>NUCLEOTIDE SEQUENCE [LARGE SCALE GENOMIC DNA]</scope>
    <source>
        <strain evidence="26 27">CBS 6074</strain>
    </source>
</reference>
<gene>
    <name evidence="26" type="ORF">L201_000244</name>
</gene>
<dbReference type="GO" id="GO:0046872">
    <property type="term" value="F:metal ion binding"/>
    <property type="evidence" value="ECO:0007669"/>
    <property type="project" value="UniProtKB-KW"/>
</dbReference>
<sequence>MISTALIATSHLLALLLPLLLLSPSYAAPEPAALVALPQFTPTTQQSTTNSNDKRRYSTSPPTAPIEIDHDVLPFVIISTIDGSLHAVERNSGRIKWSLKDGVEPLVGGGIRGKTNDEEYIVEPLSGSLYVFEDEDSEEVNTKETKEGNNNGQTPKIRKLPLSVEQLIELSPFTFPHSPSRIFTGSKHTSLLTLDLRTGQQLDCYNSFGTNNSQHCVCENEELLDDLEGNGKSRSNRDLLFVGRTDYKLTIHSPPSPPILSQGLSPSTSTMYQSAAEAKRNAGVQEITYSTYTPNSYDRPLADYWLKNGLAEQGWGNSNDNDEGQGEKRTRVELAYDGDAVGVENGNGVKWVTRLNSVGIAVYDILVPLDSPSANPILVPQPPPHLPTLFPPTSRPYQHFMDLANKPQSTYIGSIPLQLALPPSENATIPLTSNKTEEEGSESKRAGPKPLLYALSSSAYPLINFAPPPRPGSLTNGSFILTEDLPERDQLLPYLIDPPKDDKALVIAQPSAQPISYIREREIPRRGWFWWILSAIGTLLIICGVALTRFARGPRTKQSSSPADEKTPLLIAPEGSINLEEKSTTDVASPPILAPPVVDLSEEIPTPKKKSTRRRVRGKKKRSNSSAAILEEGGEDDDEAGGAGSSSPSKKDEKPLPDLPREMSSTDLLDHEDKERLSISDTIIGFGSHGTVVLKGTWGGRPVAVKRLLSDFTRLASQEVKLLQASDDHPNVIRYYCQEKRDNFLYIALDLCQASLADLIETPDKHLELASSLDRKKALTQITAGLKHLHGMKIIHRDIKPQNVLVSRGKDGALRMLVSDFGLARRLDQGQSSFAPTANNLAGSLGWRAPECIRGQVKLNEGVLFDPTSTFSSSSSSTTQSLSDEAIVLEDKNNNQNRLTKAVDLFALGCLYFWVLMSGEHPYGETYNRESNIVKGDLVNIENLNVLGEEGEEAKELISKLLNMDPTQRPDTSECLIHPFFWNSNKRLNFLCDASDRFEIMQTEPKPEQTLIMLEFLASDVIGKDWYSKLDKTFTNNLGKYRKYKGNSVKDLLRAMRNKKHHYQDLEPLVKKHLGSLPIGFLHYFTSRYPKLFLHVYDVVKNSMLRHESMFESYFQEGG</sequence>
<feature type="region of interest" description="Disordered" evidence="21">
    <location>
        <begin position="424"/>
        <end position="447"/>
    </location>
</feature>
<keyword evidence="11" id="KW-0378">Hydrolase</keyword>
<dbReference type="InterPro" id="IPR008271">
    <property type="entry name" value="Ser/Thr_kinase_AS"/>
</dbReference>
<dbReference type="PROSITE" id="PS00108">
    <property type="entry name" value="PROTEIN_KINASE_ST"/>
    <property type="match status" value="1"/>
</dbReference>
<keyword evidence="6 22" id="KW-0812">Transmembrane</keyword>
<proteinExistence type="predicted"/>
<keyword evidence="13" id="KW-0460">Magnesium</keyword>
<evidence type="ECO:0000313" key="26">
    <source>
        <dbReference type="EMBL" id="WWC85381.1"/>
    </source>
</evidence>
<evidence type="ECO:0000256" key="19">
    <source>
        <dbReference type="ARBA" id="ARBA00048659"/>
    </source>
</evidence>
<dbReference type="FunFam" id="1.10.510.10:FF:000572">
    <property type="entry name" value="Serine/threonine-protein kinase/endoribonuclease IRE1"/>
    <property type="match status" value="1"/>
</dbReference>
<keyword evidence="10" id="KW-0418">Kinase</keyword>
<evidence type="ECO:0000256" key="2">
    <source>
        <dbReference type="ARBA" id="ARBA00004479"/>
    </source>
</evidence>
<dbReference type="InterPro" id="IPR010513">
    <property type="entry name" value="KEN_dom"/>
</dbReference>
<keyword evidence="17" id="KW-0834">Unfolded protein response</keyword>
<dbReference type="PROSITE" id="PS50011">
    <property type="entry name" value="PROTEIN_KINASE_DOM"/>
    <property type="match status" value="1"/>
</dbReference>
<feature type="region of interest" description="Disordered" evidence="21">
    <location>
        <begin position="581"/>
        <end position="672"/>
    </location>
</feature>
<dbReference type="PANTHER" id="PTHR13954">
    <property type="entry name" value="IRE1-RELATED"/>
    <property type="match status" value="1"/>
</dbReference>
<dbReference type="InterPro" id="IPR038357">
    <property type="entry name" value="KEN_sf"/>
</dbReference>
<dbReference type="SUPFAM" id="SSF56112">
    <property type="entry name" value="Protein kinase-like (PK-like)"/>
    <property type="match status" value="1"/>
</dbReference>
<dbReference type="InterPro" id="IPR011047">
    <property type="entry name" value="Quinoprotein_ADH-like_sf"/>
</dbReference>
<dbReference type="GO" id="GO:1990604">
    <property type="term" value="C:IRE1-TRAF2-ASK1 complex"/>
    <property type="evidence" value="ECO:0007669"/>
    <property type="project" value="TreeGrafter"/>
</dbReference>
<dbReference type="Gene3D" id="1.20.1440.180">
    <property type="entry name" value="KEN domain"/>
    <property type="match status" value="1"/>
</dbReference>
<evidence type="ECO:0000256" key="17">
    <source>
        <dbReference type="ARBA" id="ARBA00023230"/>
    </source>
</evidence>
<dbReference type="EC" id="2.7.11.1" evidence="3"/>
<feature type="domain" description="Protein kinase" evidence="24">
    <location>
        <begin position="678"/>
        <end position="981"/>
    </location>
</feature>
<evidence type="ECO:0000256" key="1">
    <source>
        <dbReference type="ARBA" id="ARBA00001946"/>
    </source>
</evidence>
<evidence type="ECO:0000256" key="8">
    <source>
        <dbReference type="ARBA" id="ARBA00022729"/>
    </source>
</evidence>
<dbReference type="FunFam" id="3.30.200.20:FF:000443">
    <property type="entry name" value="Serine/threonine-protein kinase/endoribonuclease IRE1"/>
    <property type="match status" value="1"/>
</dbReference>
<keyword evidence="14 22" id="KW-1133">Transmembrane helix</keyword>
<dbReference type="PANTHER" id="PTHR13954:SF6">
    <property type="entry name" value="NON-SPECIFIC SERINE_THREONINE PROTEIN KINASE"/>
    <property type="match status" value="1"/>
</dbReference>
<evidence type="ECO:0000256" key="21">
    <source>
        <dbReference type="SAM" id="MobiDB-lite"/>
    </source>
</evidence>
<evidence type="ECO:0000256" key="16">
    <source>
        <dbReference type="ARBA" id="ARBA00023180"/>
    </source>
</evidence>
<keyword evidence="8 23" id="KW-0732">Signal</keyword>
<evidence type="ECO:0000256" key="20">
    <source>
        <dbReference type="ARBA" id="ARBA00048977"/>
    </source>
</evidence>
<dbReference type="GO" id="GO:0005524">
    <property type="term" value="F:ATP binding"/>
    <property type="evidence" value="ECO:0007669"/>
    <property type="project" value="UniProtKB-KW"/>
</dbReference>
<feature type="compositionally biased region" description="Basic and acidic residues" evidence="21">
    <location>
        <begin position="435"/>
        <end position="445"/>
    </location>
</feature>
<dbReference type="Gene3D" id="1.10.510.10">
    <property type="entry name" value="Transferase(Phosphotransferase) domain 1"/>
    <property type="match status" value="1"/>
</dbReference>
<dbReference type="RefSeq" id="XP_066072144.1">
    <property type="nucleotide sequence ID" value="XM_066216047.1"/>
</dbReference>
<dbReference type="InterPro" id="IPR045133">
    <property type="entry name" value="IRE1/2-like"/>
</dbReference>
<organism evidence="26 27">
    <name type="scientific">Kwoniella dendrophila CBS 6074</name>
    <dbReference type="NCBI Taxonomy" id="1295534"/>
    <lineage>
        <taxon>Eukaryota</taxon>
        <taxon>Fungi</taxon>
        <taxon>Dikarya</taxon>
        <taxon>Basidiomycota</taxon>
        <taxon>Agaricomycotina</taxon>
        <taxon>Tremellomycetes</taxon>
        <taxon>Tremellales</taxon>
        <taxon>Cryptococcaceae</taxon>
        <taxon>Kwoniella</taxon>
    </lineage>
</organism>
<dbReference type="InterPro" id="IPR000719">
    <property type="entry name" value="Prot_kinase_dom"/>
</dbReference>
<evidence type="ECO:0000256" key="6">
    <source>
        <dbReference type="ARBA" id="ARBA00022692"/>
    </source>
</evidence>
<keyword evidence="7" id="KW-0479">Metal-binding</keyword>
<feature type="chain" id="PRO_5043960187" description="non-specific serine/threonine protein kinase" evidence="23">
    <location>
        <begin position="28"/>
        <end position="1119"/>
    </location>
</feature>
<keyword evidence="16" id="KW-0325">Glycoprotein</keyword>
<dbReference type="SUPFAM" id="SSF50998">
    <property type="entry name" value="Quinoprotein alcohol dehydrogenase-like"/>
    <property type="match status" value="1"/>
</dbReference>
<dbReference type="InterPro" id="IPR015943">
    <property type="entry name" value="WD40/YVTN_repeat-like_dom_sf"/>
</dbReference>
<feature type="compositionally biased region" description="Polar residues" evidence="21">
    <location>
        <begin position="425"/>
        <end position="434"/>
    </location>
</feature>
<name>A0AAX4JIU2_9TREE</name>
<dbReference type="GO" id="GO:0016787">
    <property type="term" value="F:hydrolase activity"/>
    <property type="evidence" value="ECO:0007669"/>
    <property type="project" value="UniProtKB-KW"/>
</dbReference>
<feature type="region of interest" description="Disordered" evidence="21">
    <location>
        <begin position="137"/>
        <end position="156"/>
    </location>
</feature>
<evidence type="ECO:0000256" key="14">
    <source>
        <dbReference type="ARBA" id="ARBA00022989"/>
    </source>
</evidence>
<feature type="compositionally biased region" description="Basic residues" evidence="21">
    <location>
        <begin position="607"/>
        <end position="623"/>
    </location>
</feature>
<evidence type="ECO:0000256" key="9">
    <source>
        <dbReference type="ARBA" id="ARBA00022741"/>
    </source>
</evidence>
<dbReference type="GO" id="GO:0031505">
    <property type="term" value="P:fungal-type cell wall organization"/>
    <property type="evidence" value="ECO:0007669"/>
    <property type="project" value="UniProtKB-ARBA"/>
</dbReference>
<dbReference type="GeneID" id="91090916"/>
<dbReference type="Pfam" id="PF06479">
    <property type="entry name" value="Ribonuc_2-5A"/>
    <property type="match status" value="1"/>
</dbReference>
<keyword evidence="27" id="KW-1185">Reference proteome</keyword>
<dbReference type="GO" id="GO:0004674">
    <property type="term" value="F:protein serine/threonine kinase activity"/>
    <property type="evidence" value="ECO:0007669"/>
    <property type="project" value="UniProtKB-KW"/>
</dbReference>
<keyword evidence="5" id="KW-0808">Transferase</keyword>
<evidence type="ECO:0000259" key="25">
    <source>
        <dbReference type="PROSITE" id="PS51392"/>
    </source>
</evidence>
<evidence type="ECO:0000256" key="3">
    <source>
        <dbReference type="ARBA" id="ARBA00012513"/>
    </source>
</evidence>
<dbReference type="GO" id="GO:0004521">
    <property type="term" value="F:RNA endonuclease activity"/>
    <property type="evidence" value="ECO:0007669"/>
    <property type="project" value="InterPro"/>
</dbReference>
<keyword evidence="12" id="KW-0067">ATP-binding</keyword>
<dbReference type="Pfam" id="PF00069">
    <property type="entry name" value="Pkinase"/>
    <property type="match status" value="2"/>
</dbReference>
<evidence type="ECO:0000256" key="5">
    <source>
        <dbReference type="ARBA" id="ARBA00022679"/>
    </source>
</evidence>
<feature type="domain" description="KEN" evidence="25">
    <location>
        <begin position="984"/>
        <end position="1117"/>
    </location>
</feature>
<protein>
    <recommendedName>
        <fullName evidence="3">non-specific serine/threonine protein kinase</fullName>
        <ecNumber evidence="3">2.7.11.1</ecNumber>
    </recommendedName>
</protein>
<keyword evidence="15 22" id="KW-0472">Membrane</keyword>
<evidence type="ECO:0000313" key="27">
    <source>
        <dbReference type="Proteomes" id="UP001355207"/>
    </source>
</evidence>
<keyword evidence="4" id="KW-0723">Serine/threonine-protein kinase</keyword>
<dbReference type="GO" id="GO:0051082">
    <property type="term" value="F:unfolded protein binding"/>
    <property type="evidence" value="ECO:0007669"/>
    <property type="project" value="TreeGrafter"/>
</dbReference>
<evidence type="ECO:0000256" key="18">
    <source>
        <dbReference type="ARBA" id="ARBA00023268"/>
    </source>
</evidence>
<dbReference type="AlphaFoldDB" id="A0AAX4JIU2"/>
<dbReference type="InterPro" id="IPR011009">
    <property type="entry name" value="Kinase-like_dom_sf"/>
</dbReference>
<comment type="subcellular location">
    <subcellularLocation>
        <location evidence="2">Membrane</location>
        <topology evidence="2">Single-pass type I membrane protein</topology>
    </subcellularLocation>
</comment>
<evidence type="ECO:0000256" key="4">
    <source>
        <dbReference type="ARBA" id="ARBA00022527"/>
    </source>
</evidence>
<dbReference type="GO" id="GO:0006397">
    <property type="term" value="P:mRNA processing"/>
    <property type="evidence" value="ECO:0007669"/>
    <property type="project" value="InterPro"/>
</dbReference>
<dbReference type="GO" id="GO:0070059">
    <property type="term" value="P:intrinsic apoptotic signaling pathway in response to endoplasmic reticulum stress"/>
    <property type="evidence" value="ECO:0007669"/>
    <property type="project" value="TreeGrafter"/>
</dbReference>
<accession>A0AAX4JIU2</accession>
<dbReference type="FunFam" id="1.20.1440.180:FF:000002">
    <property type="entry name" value="Serine/threonine-protein kinase/endoribonuclease IRE1"/>
    <property type="match status" value="1"/>
</dbReference>
<dbReference type="EMBL" id="CP144098">
    <property type="protein sequence ID" value="WWC85381.1"/>
    <property type="molecule type" value="Genomic_DNA"/>
</dbReference>
<comment type="catalytic activity">
    <reaction evidence="19">
        <text>L-threonyl-[protein] + ATP = O-phospho-L-threonyl-[protein] + ADP + H(+)</text>
        <dbReference type="Rhea" id="RHEA:46608"/>
        <dbReference type="Rhea" id="RHEA-COMP:11060"/>
        <dbReference type="Rhea" id="RHEA-COMP:11605"/>
        <dbReference type="ChEBI" id="CHEBI:15378"/>
        <dbReference type="ChEBI" id="CHEBI:30013"/>
        <dbReference type="ChEBI" id="CHEBI:30616"/>
        <dbReference type="ChEBI" id="CHEBI:61977"/>
        <dbReference type="ChEBI" id="CHEBI:456216"/>
        <dbReference type="EC" id="2.7.11.1"/>
    </reaction>
    <physiologicalReaction direction="left-to-right" evidence="19">
        <dbReference type="Rhea" id="RHEA:46609"/>
    </physiologicalReaction>
</comment>
<dbReference type="PROSITE" id="PS51392">
    <property type="entry name" value="KEN"/>
    <property type="match status" value="1"/>
</dbReference>
<evidence type="ECO:0000256" key="22">
    <source>
        <dbReference type="SAM" id="Phobius"/>
    </source>
</evidence>
<evidence type="ECO:0000256" key="10">
    <source>
        <dbReference type="ARBA" id="ARBA00022777"/>
    </source>
</evidence>
<comment type="catalytic activity">
    <reaction evidence="20">
        <text>L-seryl-[protein] + ATP = O-phospho-L-seryl-[protein] + ADP + H(+)</text>
        <dbReference type="Rhea" id="RHEA:17989"/>
        <dbReference type="Rhea" id="RHEA-COMP:9863"/>
        <dbReference type="Rhea" id="RHEA-COMP:11604"/>
        <dbReference type="ChEBI" id="CHEBI:15378"/>
        <dbReference type="ChEBI" id="CHEBI:29999"/>
        <dbReference type="ChEBI" id="CHEBI:30616"/>
        <dbReference type="ChEBI" id="CHEBI:83421"/>
        <dbReference type="ChEBI" id="CHEBI:456216"/>
        <dbReference type="EC" id="2.7.11.1"/>
    </reaction>
    <physiologicalReaction direction="left-to-right" evidence="20">
        <dbReference type="Rhea" id="RHEA:17990"/>
    </physiologicalReaction>
</comment>
<keyword evidence="9" id="KW-0547">Nucleotide-binding</keyword>
<dbReference type="Proteomes" id="UP001355207">
    <property type="component" value="Chromosome 1"/>
</dbReference>